<sequence>MPTYVLTCESTADYPKSFFDARDIRVVYFHYELDGVVHEDDLYQSVSPEEFFGALKAGSMSKTSQVSVGEYTEFWEPELAAGHDVLHLTLSSGISGTYNSAVIAAQGLKEKYPERTVCVVDSLAASSGYGLLMDYLADLRDGGASFEEACAWAEDNKLNMNHWFFVSDLDCLKRGGRVSATSALIATALKICPVMNVDYEGKLIPREKIRTKKKAIVELVNRMMEHVDGGAGYTGKCSISQSACREDAEEVARLIGERIPALKGKVVINDIGTVIGSHTGPGTVALFFMGDKRVD</sequence>
<accession>A0A1Y3XW00</accession>
<dbReference type="PANTHER" id="PTHR33434:SF3">
    <property type="entry name" value="DEGV DOMAIN-CONTAINING PROTEIN YITS"/>
    <property type="match status" value="1"/>
</dbReference>
<dbReference type="RefSeq" id="WP_094335569.1">
    <property type="nucleotide sequence ID" value="NZ_NFIE01000012.1"/>
</dbReference>
<dbReference type="GO" id="GO:0008289">
    <property type="term" value="F:lipid binding"/>
    <property type="evidence" value="ECO:0007669"/>
    <property type="project" value="UniProtKB-KW"/>
</dbReference>
<gene>
    <name evidence="3" type="ORF">B5G02_06010</name>
</gene>
<name>A0A1Y3XW00_9ACTN</name>
<comment type="function">
    <text evidence="1">May bind long-chain fatty acids, such as palmitate, and may play a role in lipid transport or fatty acid metabolism.</text>
</comment>
<keyword evidence="4" id="KW-1185">Reference proteome</keyword>
<dbReference type="NCBIfam" id="TIGR00762">
    <property type="entry name" value="DegV"/>
    <property type="match status" value="1"/>
</dbReference>
<evidence type="ECO:0000313" key="4">
    <source>
        <dbReference type="Proteomes" id="UP000195781"/>
    </source>
</evidence>
<keyword evidence="2" id="KW-0446">Lipid-binding</keyword>
<evidence type="ECO:0000313" key="3">
    <source>
        <dbReference type="EMBL" id="OUN88468.1"/>
    </source>
</evidence>
<evidence type="ECO:0000256" key="1">
    <source>
        <dbReference type="ARBA" id="ARBA00003238"/>
    </source>
</evidence>
<dbReference type="PROSITE" id="PS51482">
    <property type="entry name" value="DEGV"/>
    <property type="match status" value="1"/>
</dbReference>
<dbReference type="PANTHER" id="PTHR33434">
    <property type="entry name" value="DEGV DOMAIN-CONTAINING PROTEIN DR_1986-RELATED"/>
    <property type="match status" value="1"/>
</dbReference>
<proteinExistence type="predicted"/>
<evidence type="ECO:0000256" key="2">
    <source>
        <dbReference type="ARBA" id="ARBA00023121"/>
    </source>
</evidence>
<protein>
    <submittedName>
        <fullName evidence="3">Fatty acid-binding protein DegV</fullName>
    </submittedName>
</protein>
<comment type="caution">
    <text evidence="3">The sequence shown here is derived from an EMBL/GenBank/DDBJ whole genome shotgun (WGS) entry which is preliminary data.</text>
</comment>
<dbReference type="Pfam" id="PF02645">
    <property type="entry name" value="DegV"/>
    <property type="match status" value="1"/>
</dbReference>
<reference evidence="4" key="1">
    <citation type="submission" date="2017-04" db="EMBL/GenBank/DDBJ databases">
        <title>Function of individual gut microbiota members based on whole genome sequencing of pure cultures obtained from chicken caecum.</title>
        <authorList>
            <person name="Medvecky M."/>
            <person name="Cejkova D."/>
            <person name="Polansky O."/>
            <person name="Karasova D."/>
            <person name="Kubasova T."/>
            <person name="Cizek A."/>
            <person name="Rychlik I."/>
        </authorList>
    </citation>
    <scope>NUCLEOTIDE SEQUENCE [LARGE SCALE GENOMIC DNA]</scope>
    <source>
        <strain evidence="4">An5</strain>
    </source>
</reference>
<dbReference type="EMBL" id="NFIE01000012">
    <property type="protein sequence ID" value="OUN88468.1"/>
    <property type="molecule type" value="Genomic_DNA"/>
</dbReference>
<dbReference type="InterPro" id="IPR050270">
    <property type="entry name" value="DegV_domain_contain"/>
</dbReference>
<dbReference type="Proteomes" id="UP000195781">
    <property type="component" value="Unassembled WGS sequence"/>
</dbReference>
<dbReference type="InterPro" id="IPR043168">
    <property type="entry name" value="DegV_C"/>
</dbReference>
<dbReference type="Gene3D" id="3.40.50.10170">
    <property type="match status" value="1"/>
</dbReference>
<dbReference type="AlphaFoldDB" id="A0A1Y3XW00"/>
<dbReference type="OrthoDB" id="9760324at2"/>
<dbReference type="Gene3D" id="3.30.1180.10">
    <property type="match status" value="1"/>
</dbReference>
<dbReference type="InterPro" id="IPR003797">
    <property type="entry name" value="DegV"/>
</dbReference>
<dbReference type="SUPFAM" id="SSF82549">
    <property type="entry name" value="DAK1/DegV-like"/>
    <property type="match status" value="1"/>
</dbReference>
<organism evidence="3 4">
    <name type="scientific">[Collinsella] massiliensis</name>
    <dbReference type="NCBI Taxonomy" id="1232426"/>
    <lineage>
        <taxon>Bacteria</taxon>
        <taxon>Bacillati</taxon>
        <taxon>Actinomycetota</taxon>
        <taxon>Coriobacteriia</taxon>
        <taxon>Coriobacteriales</taxon>
        <taxon>Coriobacteriaceae</taxon>
        <taxon>Enorma</taxon>
    </lineage>
</organism>